<keyword evidence="2" id="KW-0472">Membrane</keyword>
<evidence type="ECO:0000313" key="3">
    <source>
        <dbReference type="EMBL" id="OWT43632.1"/>
    </source>
</evidence>
<feature type="transmembrane region" description="Helical" evidence="2">
    <location>
        <begin position="87"/>
        <end position="109"/>
    </location>
</feature>
<name>A0A219ASP5_METCM</name>
<evidence type="ECO:0000313" key="4">
    <source>
        <dbReference type="Proteomes" id="UP000078397"/>
    </source>
</evidence>
<dbReference type="KEGG" id="pchm:VFPPC_18165"/>
<dbReference type="EMBL" id="LSBJ02000001">
    <property type="protein sequence ID" value="OWT43632.1"/>
    <property type="molecule type" value="Genomic_DNA"/>
</dbReference>
<gene>
    <name evidence="3" type="ORF">VFPPC_18165</name>
</gene>
<dbReference type="AlphaFoldDB" id="A0A219ASP5"/>
<organism evidence="3 4">
    <name type="scientific">Pochonia chlamydosporia 170</name>
    <dbReference type="NCBI Taxonomy" id="1380566"/>
    <lineage>
        <taxon>Eukaryota</taxon>
        <taxon>Fungi</taxon>
        <taxon>Dikarya</taxon>
        <taxon>Ascomycota</taxon>
        <taxon>Pezizomycotina</taxon>
        <taxon>Sordariomycetes</taxon>
        <taxon>Hypocreomycetidae</taxon>
        <taxon>Hypocreales</taxon>
        <taxon>Clavicipitaceae</taxon>
        <taxon>Pochonia</taxon>
    </lineage>
</organism>
<accession>A0A219ASP5</accession>
<keyword evidence="4" id="KW-1185">Reference proteome</keyword>
<feature type="region of interest" description="Disordered" evidence="1">
    <location>
        <begin position="1"/>
        <end position="23"/>
    </location>
</feature>
<keyword evidence="2" id="KW-0812">Transmembrane</keyword>
<sequence>MPRRRGGGLTRSPPASRMGRTRPWSLPSCMKINALVLRCHHTADSLPCPYHVVSVSEATHVVSSSAFSCPLEHIATHWHSNWTPTGAVSSISVLGCSGVCGGMWVAVVFHDIKASRRVNMNGP</sequence>
<reference evidence="3 4" key="1">
    <citation type="journal article" date="2016" name="PLoS Pathog.">
        <title>Biosynthesis of antibiotic leucinostatins in bio-control fungus Purpureocillium lilacinum and their inhibition on phytophthora revealed by genome mining.</title>
        <authorList>
            <person name="Wang G."/>
            <person name="Liu Z."/>
            <person name="Lin R."/>
            <person name="Li E."/>
            <person name="Mao Z."/>
            <person name="Ling J."/>
            <person name="Yang Y."/>
            <person name="Yin W.B."/>
            <person name="Xie B."/>
        </authorList>
    </citation>
    <scope>NUCLEOTIDE SEQUENCE [LARGE SCALE GENOMIC DNA]</scope>
    <source>
        <strain evidence="3">170</strain>
    </source>
</reference>
<protein>
    <submittedName>
        <fullName evidence="3">Uncharacterized protein</fullName>
    </submittedName>
</protein>
<proteinExistence type="predicted"/>
<dbReference type="Proteomes" id="UP000078397">
    <property type="component" value="Unassembled WGS sequence"/>
</dbReference>
<comment type="caution">
    <text evidence="3">The sequence shown here is derived from an EMBL/GenBank/DDBJ whole genome shotgun (WGS) entry which is preliminary data.</text>
</comment>
<evidence type="ECO:0000256" key="2">
    <source>
        <dbReference type="SAM" id="Phobius"/>
    </source>
</evidence>
<dbReference type="GeneID" id="33937023"/>
<dbReference type="RefSeq" id="XP_022286035.1">
    <property type="nucleotide sequence ID" value="XM_022429818.1"/>
</dbReference>
<keyword evidence="2" id="KW-1133">Transmembrane helix</keyword>
<evidence type="ECO:0000256" key="1">
    <source>
        <dbReference type="SAM" id="MobiDB-lite"/>
    </source>
</evidence>